<dbReference type="PANTHER" id="PTHR31793">
    <property type="entry name" value="4-HYDROXYBENZOYL-COA THIOESTERASE FAMILY MEMBER"/>
    <property type="match status" value="1"/>
</dbReference>
<proteinExistence type="predicted"/>
<dbReference type="OrthoDB" id="5538558at2759"/>
<protein>
    <recommendedName>
        <fullName evidence="3">Thioesterase domain-containing protein</fullName>
    </recommendedName>
</protein>
<name>A0A0D0DVT8_9AGAM</name>
<evidence type="ECO:0000313" key="2">
    <source>
        <dbReference type="Proteomes" id="UP000054538"/>
    </source>
</evidence>
<dbReference type="AlphaFoldDB" id="A0A0D0DVT8"/>
<keyword evidence="2" id="KW-1185">Reference proteome</keyword>
<accession>A0A0D0DVT8</accession>
<reference evidence="1 2" key="1">
    <citation type="submission" date="2014-04" db="EMBL/GenBank/DDBJ databases">
        <authorList>
            <consortium name="DOE Joint Genome Institute"/>
            <person name="Kuo A."/>
            <person name="Kohler A."/>
            <person name="Jargeat P."/>
            <person name="Nagy L.G."/>
            <person name="Floudas D."/>
            <person name="Copeland A."/>
            <person name="Barry K.W."/>
            <person name="Cichocki N."/>
            <person name="Veneault-Fourrey C."/>
            <person name="LaButti K."/>
            <person name="Lindquist E.A."/>
            <person name="Lipzen A."/>
            <person name="Lundell T."/>
            <person name="Morin E."/>
            <person name="Murat C."/>
            <person name="Sun H."/>
            <person name="Tunlid A."/>
            <person name="Henrissat B."/>
            <person name="Grigoriev I.V."/>
            <person name="Hibbett D.S."/>
            <person name="Martin F."/>
            <person name="Nordberg H.P."/>
            <person name="Cantor M.N."/>
            <person name="Hua S.X."/>
        </authorList>
    </citation>
    <scope>NUCLEOTIDE SEQUENCE [LARGE SCALE GENOMIC DNA]</scope>
    <source>
        <strain evidence="1 2">Ve08.2h10</strain>
    </source>
</reference>
<dbReference type="InParanoid" id="A0A0D0DVT8"/>
<dbReference type="Gene3D" id="3.10.129.10">
    <property type="entry name" value="Hotdog Thioesterase"/>
    <property type="match status" value="1"/>
</dbReference>
<dbReference type="GO" id="GO:0047617">
    <property type="term" value="F:fatty acyl-CoA hydrolase activity"/>
    <property type="evidence" value="ECO:0007669"/>
    <property type="project" value="TreeGrafter"/>
</dbReference>
<dbReference type="PANTHER" id="PTHR31793:SF39">
    <property type="entry name" value="THIOESTERASE_THIOL ESTER DEHYDRASE-ISOMERASE"/>
    <property type="match status" value="1"/>
</dbReference>
<dbReference type="SUPFAM" id="SSF54637">
    <property type="entry name" value="Thioesterase/thiol ester dehydrase-isomerase"/>
    <property type="match status" value="1"/>
</dbReference>
<gene>
    <name evidence="1" type="ORF">PAXRUDRAFT_823091</name>
</gene>
<dbReference type="EMBL" id="KN824869">
    <property type="protein sequence ID" value="KIK99128.1"/>
    <property type="molecule type" value="Genomic_DNA"/>
</dbReference>
<reference evidence="2" key="2">
    <citation type="submission" date="2015-01" db="EMBL/GenBank/DDBJ databases">
        <title>Evolutionary Origins and Diversification of the Mycorrhizal Mutualists.</title>
        <authorList>
            <consortium name="DOE Joint Genome Institute"/>
            <consortium name="Mycorrhizal Genomics Consortium"/>
            <person name="Kohler A."/>
            <person name="Kuo A."/>
            <person name="Nagy L.G."/>
            <person name="Floudas D."/>
            <person name="Copeland A."/>
            <person name="Barry K.W."/>
            <person name="Cichocki N."/>
            <person name="Veneault-Fourrey C."/>
            <person name="LaButti K."/>
            <person name="Lindquist E.A."/>
            <person name="Lipzen A."/>
            <person name="Lundell T."/>
            <person name="Morin E."/>
            <person name="Murat C."/>
            <person name="Riley R."/>
            <person name="Ohm R."/>
            <person name="Sun H."/>
            <person name="Tunlid A."/>
            <person name="Henrissat B."/>
            <person name="Grigoriev I.V."/>
            <person name="Hibbett D.S."/>
            <person name="Martin F."/>
        </authorList>
    </citation>
    <scope>NUCLEOTIDE SEQUENCE [LARGE SCALE GENOMIC DNA]</scope>
    <source>
        <strain evidence="2">Ve08.2h10</strain>
    </source>
</reference>
<organism evidence="1 2">
    <name type="scientific">Paxillus rubicundulus Ve08.2h10</name>
    <dbReference type="NCBI Taxonomy" id="930991"/>
    <lineage>
        <taxon>Eukaryota</taxon>
        <taxon>Fungi</taxon>
        <taxon>Dikarya</taxon>
        <taxon>Basidiomycota</taxon>
        <taxon>Agaricomycotina</taxon>
        <taxon>Agaricomycetes</taxon>
        <taxon>Agaricomycetidae</taxon>
        <taxon>Boletales</taxon>
        <taxon>Paxilineae</taxon>
        <taxon>Paxillaceae</taxon>
        <taxon>Paxillus</taxon>
    </lineage>
</organism>
<dbReference type="Proteomes" id="UP000054538">
    <property type="component" value="Unassembled WGS sequence"/>
</dbReference>
<dbReference type="Pfam" id="PF13279">
    <property type="entry name" value="4HBT_2"/>
    <property type="match status" value="1"/>
</dbReference>
<evidence type="ECO:0008006" key="3">
    <source>
        <dbReference type="Google" id="ProtNLM"/>
    </source>
</evidence>
<sequence length="266" mass="29252">MLSSRHAFLAKRPARLLTRPLSNRPFLGGSSIQSLQEVFRDPSSPFHIPPGTIGPASPDEPPQELLAEQYEASVTNAARARDSDAPQNGVSDAAGQARAKMISLGYDAGSLWEQSIVWGHHDAFRHVNNAHYLRFFESGRMQWLLGLGNLLGGKERTEAMIAGQGVSLILKSINVNFRRPVTFPDTLLIGHKPVVSSSRTQFTLAAAAYSYTQRAVVADSEGVIVWYDYDKLRKCDPGDDAWRVLREIMGAEVREGQGRPVNGGQR</sequence>
<dbReference type="InterPro" id="IPR029069">
    <property type="entry name" value="HotDog_dom_sf"/>
</dbReference>
<dbReference type="HOGENOM" id="CLU_078553_0_0_1"/>
<dbReference type="InterPro" id="IPR050563">
    <property type="entry name" value="4-hydroxybenzoyl-CoA_TE"/>
</dbReference>
<evidence type="ECO:0000313" key="1">
    <source>
        <dbReference type="EMBL" id="KIK99128.1"/>
    </source>
</evidence>
<dbReference type="CDD" id="cd00586">
    <property type="entry name" value="4HBT"/>
    <property type="match status" value="1"/>
</dbReference>